<proteinExistence type="predicted"/>
<dbReference type="Pfam" id="PF23349">
    <property type="entry name" value="BBS7_hp"/>
    <property type="match status" value="1"/>
</dbReference>
<comment type="caution">
    <text evidence="2">The sequence shown here is derived from an EMBL/GenBank/DDBJ whole genome shotgun (WGS) entry which is preliminary data.</text>
</comment>
<evidence type="ECO:0000259" key="1">
    <source>
        <dbReference type="Pfam" id="PF23349"/>
    </source>
</evidence>
<protein>
    <recommendedName>
        <fullName evidence="1">BBS7 helical hairpin domain-containing protein</fullName>
    </recommendedName>
</protein>
<gene>
    <name evidence="2" type="ORF">AB6A40_010707</name>
</gene>
<accession>A0ABD6F291</accession>
<dbReference type="EMBL" id="JBGFUD010014785">
    <property type="protein sequence ID" value="MFH4983998.1"/>
    <property type="molecule type" value="Genomic_DNA"/>
</dbReference>
<organism evidence="2 3">
    <name type="scientific">Gnathostoma spinigerum</name>
    <dbReference type="NCBI Taxonomy" id="75299"/>
    <lineage>
        <taxon>Eukaryota</taxon>
        <taxon>Metazoa</taxon>
        <taxon>Ecdysozoa</taxon>
        <taxon>Nematoda</taxon>
        <taxon>Chromadorea</taxon>
        <taxon>Rhabditida</taxon>
        <taxon>Spirurina</taxon>
        <taxon>Gnathostomatomorpha</taxon>
        <taxon>Gnathostomatoidea</taxon>
        <taxon>Gnathostomatidae</taxon>
        <taxon>Gnathostoma</taxon>
    </lineage>
</organism>
<dbReference type="AlphaFoldDB" id="A0ABD6F291"/>
<name>A0ABD6F291_9BILA</name>
<dbReference type="PANTHER" id="PTHR16074">
    <property type="entry name" value="BARDET-BIEDL SYNDROME 7 PROTEIN"/>
    <property type="match status" value="1"/>
</dbReference>
<evidence type="ECO:0000313" key="2">
    <source>
        <dbReference type="EMBL" id="MFH4983998.1"/>
    </source>
</evidence>
<dbReference type="InterPro" id="IPR056335">
    <property type="entry name" value="BBS7_hairpin"/>
</dbReference>
<dbReference type="Proteomes" id="UP001608902">
    <property type="component" value="Unassembled WGS sequence"/>
</dbReference>
<sequence length="106" mass="12308">MEYQSNLLQRFELAEGLKELADNGEDLSFLSPDMSALLDSIDQLHDEATTQSDQLTRLITTITNLYIDYERMVGRNGKTNIEKLHQILRDYNYDELLQFFKTKNSG</sequence>
<evidence type="ECO:0000313" key="3">
    <source>
        <dbReference type="Proteomes" id="UP001608902"/>
    </source>
</evidence>
<feature type="domain" description="BBS7 helical hairpin" evidence="1">
    <location>
        <begin position="1"/>
        <end position="100"/>
    </location>
</feature>
<dbReference type="PANTHER" id="PTHR16074:SF4">
    <property type="entry name" value="BARDET-BIEDL SYNDROME 7 PROTEIN"/>
    <property type="match status" value="1"/>
</dbReference>
<keyword evidence="3" id="KW-1185">Reference proteome</keyword>
<reference evidence="2 3" key="1">
    <citation type="submission" date="2024-08" db="EMBL/GenBank/DDBJ databases">
        <title>Gnathostoma spinigerum genome.</title>
        <authorList>
            <person name="Gonzalez-Bertolin B."/>
            <person name="Monzon S."/>
            <person name="Zaballos A."/>
            <person name="Jimenez P."/>
            <person name="Dekumyoy P."/>
            <person name="Varona S."/>
            <person name="Cuesta I."/>
            <person name="Sumanam S."/>
            <person name="Adisakwattana P."/>
            <person name="Gasser R.B."/>
            <person name="Hernandez-Gonzalez A."/>
            <person name="Young N.D."/>
            <person name="Perteguer M.J."/>
        </authorList>
    </citation>
    <scope>NUCLEOTIDE SEQUENCE [LARGE SCALE GENOMIC DNA]</scope>
    <source>
        <strain evidence="2">AL3</strain>
        <tissue evidence="2">Liver</tissue>
    </source>
</reference>